<gene>
    <name evidence="2" type="ORF">K6Y31_19865</name>
</gene>
<organism evidence="2 3">
    <name type="scientific">Motilimonas cestriensis</name>
    <dbReference type="NCBI Taxonomy" id="2742685"/>
    <lineage>
        <taxon>Bacteria</taxon>
        <taxon>Pseudomonadati</taxon>
        <taxon>Pseudomonadota</taxon>
        <taxon>Gammaproteobacteria</taxon>
        <taxon>Alteromonadales</taxon>
        <taxon>Alteromonadales genera incertae sedis</taxon>
        <taxon>Motilimonas</taxon>
    </lineage>
</organism>
<keyword evidence="1" id="KW-0732">Signal</keyword>
<proteinExistence type="predicted"/>
<evidence type="ECO:0000256" key="1">
    <source>
        <dbReference type="SAM" id="SignalP"/>
    </source>
</evidence>
<keyword evidence="3" id="KW-1185">Reference proteome</keyword>
<dbReference type="Proteomes" id="UP001201273">
    <property type="component" value="Unassembled WGS sequence"/>
</dbReference>
<feature type="signal peptide" evidence="1">
    <location>
        <begin position="1"/>
        <end position="16"/>
    </location>
</feature>
<evidence type="ECO:0000313" key="3">
    <source>
        <dbReference type="Proteomes" id="UP001201273"/>
    </source>
</evidence>
<reference evidence="2 3" key="1">
    <citation type="journal article" date="2022" name="Environ. Microbiol. Rep.">
        <title>Eco-phylogenetic analyses reveal divergent evolution of vitamin B12 metabolism in the marine bacterial family 'Psychromonadaceae'.</title>
        <authorList>
            <person name="Jin X."/>
            <person name="Yang Y."/>
            <person name="Cao H."/>
            <person name="Gao B."/>
            <person name="Zhao Z."/>
        </authorList>
    </citation>
    <scope>NUCLEOTIDE SEQUENCE [LARGE SCALE GENOMIC DNA]</scope>
    <source>
        <strain evidence="2 3">MKS20</strain>
    </source>
</reference>
<name>A0ABS8WDB5_9GAMM</name>
<evidence type="ECO:0000313" key="2">
    <source>
        <dbReference type="EMBL" id="MCE2597037.1"/>
    </source>
</evidence>
<dbReference type="EMBL" id="JAIMJA010000030">
    <property type="protein sequence ID" value="MCE2597037.1"/>
    <property type="molecule type" value="Genomic_DNA"/>
</dbReference>
<sequence length="222" mass="25953">MKYLILLSLISGLAQGATCPDVSADQLGIEYVNQKGFGQASWRVWRQPNRIAYEYPGKGLIEIWQLKQEKVEFIRVFSQEKRGIYYSYGDLRSINQSPDWQQVNQMLPPNRRSQLGKATKQEDNCFHYQHYQQNGQLSLTWNQDLNVPTLIVNLEKKQRIQQRELFSSKQSQDFFSQVDQYDLLDFADIGDSEADPFVRRMIKLGYVNHGNNNNYPNSSHQH</sequence>
<protein>
    <submittedName>
        <fullName evidence="2">Uncharacterized protein</fullName>
    </submittedName>
</protein>
<dbReference type="RefSeq" id="WP_233054783.1">
    <property type="nucleotide sequence ID" value="NZ_JAIMJA010000030.1"/>
</dbReference>
<accession>A0ABS8WDB5</accession>
<feature type="chain" id="PRO_5045838165" evidence="1">
    <location>
        <begin position="17"/>
        <end position="222"/>
    </location>
</feature>
<comment type="caution">
    <text evidence="2">The sequence shown here is derived from an EMBL/GenBank/DDBJ whole genome shotgun (WGS) entry which is preliminary data.</text>
</comment>